<dbReference type="PANTHER" id="PTHR30105:SF2">
    <property type="entry name" value="DIVERGENT POLYSACCHARIDE DEACETYLASE SUPERFAMILY"/>
    <property type="match status" value="1"/>
</dbReference>
<dbReference type="InterPro" id="IPR011330">
    <property type="entry name" value="Glyco_hydro/deAcase_b/a-brl"/>
</dbReference>
<proteinExistence type="predicted"/>
<dbReference type="Proteomes" id="UP000317496">
    <property type="component" value="Chromosome"/>
</dbReference>
<gene>
    <name evidence="3" type="ORF">FNB15_08485</name>
</gene>
<keyword evidence="2" id="KW-1133">Transmembrane helix</keyword>
<dbReference type="KEGG" id="fer:FNB15_08485"/>
<evidence type="ECO:0000256" key="2">
    <source>
        <dbReference type="SAM" id="Phobius"/>
    </source>
</evidence>
<dbReference type="GO" id="GO:0005975">
    <property type="term" value="P:carbohydrate metabolic process"/>
    <property type="evidence" value="ECO:0007669"/>
    <property type="project" value="InterPro"/>
</dbReference>
<feature type="region of interest" description="Disordered" evidence="1">
    <location>
        <begin position="1"/>
        <end position="21"/>
    </location>
</feature>
<sequence length="443" mass="48029">MALHVDPDDRPTADPKPGLLKRLFGGRRKKAVAVEMNGGDGHILDEHHADADLIQSINGDEDAPPPAEPPRKRGFKHKITTFFRIIGLILWPPFLRGDLRTVNRRLLMAAWTIVLLVLAAGGGWLVTTGEKLAFLPGSEVVIGVGRLALPPEARLAPDQKSAAAAPPPAVGRLPSGLLIAPDPLLAETTPRGLIPKIGSDGRQPWNAYARPFDEPATRPRLAIVLHEMGLNTQLTLLAAERLPPAITFAFNPYAPDLARQVEMARTLGHEVLLGLPMEPFDYPASDPGPYTLLTSLSEQENARRFEWVLSRVPGYIGFSNLMGGKYTSSPEHMRTIAGKLKERGLMFVDARTAPRSVAARVVREGGGVYAFVNRQVDTQPTGQTIDARLEELERTARSNGVAIGSALPYPVTLDRLLAWTRGLEAKGIALAPVSAIANRQTPE</sequence>
<dbReference type="InterPro" id="IPR006837">
    <property type="entry name" value="Divergent_DAC"/>
</dbReference>
<dbReference type="RefSeq" id="WP_144068283.1">
    <property type="nucleotide sequence ID" value="NZ_CP041636.1"/>
</dbReference>
<name>A0A516H0M2_9PROT</name>
<protein>
    <submittedName>
        <fullName evidence="3">Divergent polysaccharide deacetylase family protein</fullName>
    </submittedName>
</protein>
<evidence type="ECO:0000313" key="3">
    <source>
        <dbReference type="EMBL" id="QDO97302.1"/>
    </source>
</evidence>
<dbReference type="Pfam" id="PF04748">
    <property type="entry name" value="Polysacc_deac_2"/>
    <property type="match status" value="1"/>
</dbReference>
<dbReference type="EMBL" id="CP041636">
    <property type="protein sequence ID" value="QDO97302.1"/>
    <property type="molecule type" value="Genomic_DNA"/>
</dbReference>
<reference evidence="3 4" key="1">
    <citation type="submission" date="2019-07" db="EMBL/GenBank/DDBJ databases">
        <title>Genome sequencing for Ferrovibrio sp. K5.</title>
        <authorList>
            <person name="Park S.-J."/>
        </authorList>
    </citation>
    <scope>NUCLEOTIDE SEQUENCE [LARGE SCALE GENOMIC DNA]</scope>
    <source>
        <strain evidence="3 4">K5</strain>
    </source>
</reference>
<dbReference type="Gene3D" id="3.20.20.370">
    <property type="entry name" value="Glycoside hydrolase/deacetylase"/>
    <property type="match status" value="1"/>
</dbReference>
<feature type="transmembrane region" description="Helical" evidence="2">
    <location>
        <begin position="106"/>
        <end position="126"/>
    </location>
</feature>
<keyword evidence="2" id="KW-0472">Membrane</keyword>
<keyword evidence="4" id="KW-1185">Reference proteome</keyword>
<dbReference type="OrthoDB" id="9784811at2"/>
<keyword evidence="2" id="KW-0812">Transmembrane</keyword>
<dbReference type="PANTHER" id="PTHR30105">
    <property type="entry name" value="UNCHARACTERIZED YIBQ-RELATED"/>
    <property type="match status" value="1"/>
</dbReference>
<evidence type="ECO:0000256" key="1">
    <source>
        <dbReference type="SAM" id="MobiDB-lite"/>
    </source>
</evidence>
<dbReference type="AlphaFoldDB" id="A0A516H0M2"/>
<accession>A0A516H0M2</accession>
<dbReference type="SUPFAM" id="SSF88713">
    <property type="entry name" value="Glycoside hydrolase/deacetylase"/>
    <property type="match status" value="1"/>
</dbReference>
<feature type="compositionally biased region" description="Basic and acidic residues" evidence="1">
    <location>
        <begin position="1"/>
        <end position="13"/>
    </location>
</feature>
<dbReference type="CDD" id="cd10936">
    <property type="entry name" value="CE4_DAC2"/>
    <property type="match status" value="1"/>
</dbReference>
<evidence type="ECO:0000313" key="4">
    <source>
        <dbReference type="Proteomes" id="UP000317496"/>
    </source>
</evidence>
<organism evidence="3 4">
    <name type="scientific">Ferrovibrio terrae</name>
    <dbReference type="NCBI Taxonomy" id="2594003"/>
    <lineage>
        <taxon>Bacteria</taxon>
        <taxon>Pseudomonadati</taxon>
        <taxon>Pseudomonadota</taxon>
        <taxon>Alphaproteobacteria</taxon>
        <taxon>Rhodospirillales</taxon>
        <taxon>Rhodospirillaceae</taxon>
        <taxon>Ferrovibrio</taxon>
    </lineage>
</organism>